<dbReference type="OrthoDB" id="5308957at2759"/>
<dbReference type="STRING" id="1209926.A0A1G4B7N6"/>
<comment type="caution">
    <text evidence="2">The sequence shown here is derived from an EMBL/GenBank/DDBJ whole genome shotgun (WGS) entry which is preliminary data.</text>
</comment>
<protein>
    <recommendedName>
        <fullName evidence="1">Clr5 domain-containing protein</fullName>
    </recommendedName>
</protein>
<evidence type="ECO:0000313" key="2">
    <source>
        <dbReference type="EMBL" id="OHE97313.1"/>
    </source>
</evidence>
<sequence>MDVTREIDVVETPLVTRKPYATDEVWDCHRSIITKLYQDDKRTLKQVKQIMERDHSFYATERMFKTRLRSWGLEKKLKETEVWHIVQLNREREARGKKSEFYIRNQRVRWERLVRYLVRRPDLRRKLGTSTQTPINADLDIICRTPSPSLDLPAFLGGPPEVRLPEEMLRIFQGYFEGGLESGWAIEEDKIHGFDEEFGQLRVVEMRTGLDNAITLLWTNKLEAAFLALNNSLDSLGHSIKEQDPLLFYILAYRTLQLGPRIADTVVDFIYEMHVAMLGHRHPLALVWSKFRCLSLELRARALTLMAGSSVQLLRGQLGILNRVVALALGSTSNVLDNPGQTDGTHFSELLLKYASASESYFAEGNYQSSCECHLVVAGIYSWGQEYELTKQSLARAHFLIQDNNDSKESPERSWLRLELSYYEIMGRLSYQTGSTDEALAYGCKAYWHAAEHFQPNKHQLLRAIRNLIDICRQTGRGEEAERWCQVLLANMSGERQG</sequence>
<dbReference type="PANTHER" id="PTHR38788:SF3">
    <property type="entry name" value="CLR5 DOMAIN-CONTAINING PROTEIN"/>
    <property type="match status" value="1"/>
</dbReference>
<dbReference type="Gene3D" id="1.25.40.10">
    <property type="entry name" value="Tetratricopeptide repeat domain"/>
    <property type="match status" value="1"/>
</dbReference>
<dbReference type="InterPro" id="IPR011990">
    <property type="entry name" value="TPR-like_helical_dom_sf"/>
</dbReference>
<dbReference type="AlphaFoldDB" id="A0A1G4B7N6"/>
<dbReference type="PANTHER" id="PTHR38788">
    <property type="entry name" value="CLR5 DOMAIN-CONTAINING PROTEIN"/>
    <property type="match status" value="1"/>
</dbReference>
<accession>A0A1G4B7N6</accession>
<dbReference type="Pfam" id="PF14420">
    <property type="entry name" value="Clr5"/>
    <property type="match status" value="1"/>
</dbReference>
<dbReference type="EMBL" id="MJBS01000059">
    <property type="protein sequence ID" value="OHE97313.1"/>
    <property type="molecule type" value="Genomic_DNA"/>
</dbReference>
<evidence type="ECO:0000259" key="1">
    <source>
        <dbReference type="Pfam" id="PF14420"/>
    </source>
</evidence>
<dbReference type="GeneID" id="34560515"/>
<gene>
    <name evidence="2" type="ORF">CORC01_07368</name>
</gene>
<dbReference type="InterPro" id="IPR025676">
    <property type="entry name" value="Clr5_dom"/>
</dbReference>
<evidence type="ECO:0000313" key="3">
    <source>
        <dbReference type="Proteomes" id="UP000176998"/>
    </source>
</evidence>
<name>A0A1G4B7N6_9PEZI</name>
<reference evidence="2 3" key="1">
    <citation type="submission" date="2016-09" db="EMBL/GenBank/DDBJ databases">
        <authorList>
            <person name="Capua I."/>
            <person name="De Benedictis P."/>
            <person name="Joannis T."/>
            <person name="Lombin L.H."/>
            <person name="Cattoli G."/>
        </authorList>
    </citation>
    <scope>NUCLEOTIDE SEQUENCE [LARGE SCALE GENOMIC DNA]</scope>
    <source>
        <strain evidence="2 3">IMI 309357</strain>
    </source>
</reference>
<keyword evidence="3" id="KW-1185">Reference proteome</keyword>
<organism evidence="2 3">
    <name type="scientific">Colletotrichum orchidophilum</name>
    <dbReference type="NCBI Taxonomy" id="1209926"/>
    <lineage>
        <taxon>Eukaryota</taxon>
        <taxon>Fungi</taxon>
        <taxon>Dikarya</taxon>
        <taxon>Ascomycota</taxon>
        <taxon>Pezizomycotina</taxon>
        <taxon>Sordariomycetes</taxon>
        <taxon>Hypocreomycetidae</taxon>
        <taxon>Glomerellales</taxon>
        <taxon>Glomerellaceae</taxon>
        <taxon>Colletotrichum</taxon>
    </lineage>
</organism>
<dbReference type="Proteomes" id="UP000176998">
    <property type="component" value="Unassembled WGS sequence"/>
</dbReference>
<dbReference type="RefSeq" id="XP_022474468.1">
    <property type="nucleotide sequence ID" value="XM_022619005.1"/>
</dbReference>
<proteinExistence type="predicted"/>
<feature type="domain" description="Clr5" evidence="1">
    <location>
        <begin position="23"/>
        <end position="75"/>
    </location>
</feature>